<evidence type="ECO:0000256" key="3">
    <source>
        <dbReference type="ARBA" id="ARBA00019664"/>
    </source>
</evidence>
<dbReference type="EMBL" id="DS972972">
    <property type="protein sequence ID" value="EEC20148.1"/>
    <property type="molecule type" value="Genomic_DNA"/>
</dbReference>
<dbReference type="PANTHER" id="PTHR31705">
    <property type="entry name" value="MEDIATOR OF RNA POLYMERASE II TRANSCRIPTION SUBUNIT 30"/>
    <property type="match status" value="1"/>
</dbReference>
<reference evidence="11" key="2">
    <citation type="submission" date="2020-05" db="UniProtKB">
        <authorList>
            <consortium name="EnsemblMetazoa"/>
        </authorList>
    </citation>
    <scope>IDENTIFICATION</scope>
    <source>
        <strain evidence="11">wikel</strain>
    </source>
</reference>
<dbReference type="PaxDb" id="6945-B7QMS6"/>
<keyword evidence="12" id="KW-1185">Reference proteome</keyword>
<dbReference type="Proteomes" id="UP000001555">
    <property type="component" value="Unassembled WGS sequence"/>
</dbReference>
<dbReference type="STRING" id="6945.B7QMS6"/>
<evidence type="ECO:0000256" key="7">
    <source>
        <dbReference type="ARBA" id="ARBA00023242"/>
    </source>
</evidence>
<dbReference type="VEuPathDB" id="VectorBase:ISCP_016015"/>
<dbReference type="VEuPathDB" id="VectorBase:ISCI015385"/>
<dbReference type="EMBL" id="ABJB010734148">
    <property type="status" value="NOT_ANNOTATED_CDS"/>
    <property type="molecule type" value="Genomic_DNA"/>
</dbReference>
<organism>
    <name type="scientific">Ixodes scapularis</name>
    <name type="common">Black-legged tick</name>
    <name type="synonym">Deer tick</name>
    <dbReference type="NCBI Taxonomy" id="6945"/>
    <lineage>
        <taxon>Eukaryota</taxon>
        <taxon>Metazoa</taxon>
        <taxon>Ecdysozoa</taxon>
        <taxon>Arthropoda</taxon>
        <taxon>Chelicerata</taxon>
        <taxon>Arachnida</taxon>
        <taxon>Acari</taxon>
        <taxon>Parasitiformes</taxon>
        <taxon>Ixodida</taxon>
        <taxon>Ixodoidea</taxon>
        <taxon>Ixodidae</taxon>
        <taxon>Ixodinae</taxon>
        <taxon>Ixodes</taxon>
    </lineage>
</organism>
<evidence type="ECO:0000313" key="11">
    <source>
        <dbReference type="EnsemblMetazoa" id="ISCW015385-PA"/>
    </source>
</evidence>
<protein>
    <recommendedName>
        <fullName evidence="3">Mediator of RNA polymerase II transcription subunit 30</fullName>
    </recommendedName>
    <alternativeName>
        <fullName evidence="9">Mediator complex subunit 30</fullName>
    </alternativeName>
</protein>
<evidence type="ECO:0000256" key="9">
    <source>
        <dbReference type="ARBA" id="ARBA00031981"/>
    </source>
</evidence>
<gene>
    <name evidence="10" type="ORF">IscW_ISCW015385</name>
</gene>
<name>B7QMS6_IXOSC</name>
<keyword evidence="4" id="KW-0805">Transcription regulation</keyword>
<keyword evidence="5" id="KW-0010">Activator</keyword>
<dbReference type="EnsemblMetazoa" id="ISCW015385-RA">
    <property type="protein sequence ID" value="ISCW015385-PA"/>
    <property type="gene ID" value="ISCW015385"/>
</dbReference>
<comment type="subcellular location">
    <subcellularLocation>
        <location evidence="1">Nucleus</location>
    </subcellularLocation>
</comment>
<dbReference type="VEuPathDB" id="VectorBase:ISCW015385"/>
<dbReference type="Pfam" id="PF11315">
    <property type="entry name" value="Med30"/>
    <property type="match status" value="1"/>
</dbReference>
<dbReference type="OrthoDB" id="10067025at2759"/>
<evidence type="ECO:0000256" key="4">
    <source>
        <dbReference type="ARBA" id="ARBA00023015"/>
    </source>
</evidence>
<evidence type="ECO:0000313" key="10">
    <source>
        <dbReference type="EMBL" id="EEC20148.1"/>
    </source>
</evidence>
<dbReference type="GO" id="GO:0016592">
    <property type="term" value="C:mediator complex"/>
    <property type="evidence" value="ECO:0000318"/>
    <property type="project" value="GO_Central"/>
</dbReference>
<comment type="similarity">
    <text evidence="2">Belongs to the Mediator complex subunit 30 family.</text>
</comment>
<dbReference type="GO" id="GO:0045893">
    <property type="term" value="P:positive regulation of DNA-templated transcription"/>
    <property type="evidence" value="ECO:0000318"/>
    <property type="project" value="GO_Central"/>
</dbReference>
<sequence length="141" mass="15697">MPPTGVASSMAGQEERRLKLQDTLRTVGMLFKRLHRVYNICSDCGPSAGSQYTPIEPDVTLQSLVPMKDEAKTSEEKKPSEVTRSLQEERARLTEALAVQPPGIIPESTQVTPQERHNKTWVKNLIRVSVLLTLMGNGTRL</sequence>
<proteinExistence type="inferred from homology"/>
<dbReference type="AlphaFoldDB" id="B7QMS6"/>
<dbReference type="EMBL" id="ABJB010169843">
    <property type="status" value="NOT_ANNOTATED_CDS"/>
    <property type="molecule type" value="Genomic_DNA"/>
</dbReference>
<evidence type="ECO:0000256" key="2">
    <source>
        <dbReference type="ARBA" id="ARBA00010606"/>
    </source>
</evidence>
<reference evidence="10 12" key="1">
    <citation type="submission" date="2008-03" db="EMBL/GenBank/DDBJ databases">
        <title>Annotation of Ixodes scapularis.</title>
        <authorList>
            <consortium name="Ixodes scapularis Genome Project Consortium"/>
            <person name="Caler E."/>
            <person name="Hannick L.I."/>
            <person name="Bidwell S."/>
            <person name="Joardar V."/>
            <person name="Thiagarajan M."/>
            <person name="Amedeo P."/>
            <person name="Galinsky K.J."/>
            <person name="Schobel S."/>
            <person name="Inman J."/>
            <person name="Hostetler J."/>
            <person name="Miller J."/>
            <person name="Hammond M."/>
            <person name="Megy K."/>
            <person name="Lawson D."/>
            <person name="Kodira C."/>
            <person name="Sutton G."/>
            <person name="Meyer J."/>
            <person name="Hill C.A."/>
            <person name="Birren B."/>
            <person name="Nene V."/>
            <person name="Collins F."/>
            <person name="Alarcon-Chaidez F."/>
            <person name="Wikel S."/>
            <person name="Strausberg R."/>
        </authorList>
    </citation>
    <scope>NUCLEOTIDE SEQUENCE [LARGE SCALE GENOMIC DNA]</scope>
    <source>
        <strain evidence="12">Wikel</strain>
        <strain evidence="10">Wikel colony</strain>
    </source>
</reference>
<dbReference type="HOGENOM" id="CLU_1827457_0_0_1"/>
<accession>B7QMS6</accession>
<keyword evidence="6" id="KW-0804">Transcription</keyword>
<dbReference type="InParanoid" id="B7QMS6"/>
<evidence type="ECO:0000256" key="5">
    <source>
        <dbReference type="ARBA" id="ARBA00023159"/>
    </source>
</evidence>
<comment type="function">
    <text evidence="8">Component of the Mediator complex, a coactivator involved in the regulated transcription of nearly all RNA polymerase II-dependent genes. Mediator functions as a bridge to convey information from gene-specific regulatory proteins to the basal RNA polymerase II transcription machinery. Mediator is recruited to promoters by direct interactions with regulatory proteins and serves as a scaffold for the assembly of a functional preinitiation complex with RNA polymerase II and the general transcription factors.</text>
</comment>
<evidence type="ECO:0000256" key="8">
    <source>
        <dbReference type="ARBA" id="ARBA00025687"/>
    </source>
</evidence>
<evidence type="ECO:0000313" key="12">
    <source>
        <dbReference type="Proteomes" id="UP000001555"/>
    </source>
</evidence>
<evidence type="ECO:0000256" key="1">
    <source>
        <dbReference type="ARBA" id="ARBA00004123"/>
    </source>
</evidence>
<evidence type="ECO:0000256" key="6">
    <source>
        <dbReference type="ARBA" id="ARBA00023163"/>
    </source>
</evidence>
<dbReference type="PANTHER" id="PTHR31705:SF4">
    <property type="entry name" value="MEDIATOR OF RNA POLYMERASE II TRANSCRIPTION SUBUNIT 30"/>
    <property type="match status" value="1"/>
</dbReference>
<keyword evidence="7" id="KW-0539">Nucleus</keyword>
<dbReference type="GO" id="GO:0003712">
    <property type="term" value="F:transcription coregulator activity"/>
    <property type="evidence" value="ECO:0000318"/>
    <property type="project" value="GO_Central"/>
</dbReference>
<dbReference type="InterPro" id="IPR021019">
    <property type="entry name" value="Mediator_Med30_met"/>
</dbReference>
<dbReference type="EMBL" id="ABJB010473451">
    <property type="status" value="NOT_ANNOTATED_CDS"/>
    <property type="molecule type" value="Genomic_DNA"/>
</dbReference>